<proteinExistence type="predicted"/>
<sequence>MKKIVLGMLIGIGLSLGFTAYADDIISLIGKKVEGSFPLLINNVRADKDVLVIDSTSYLPVRSAAALFGYDVSFNADLMVILTKKNDMVIKNPNEVAVATPIPSNTPSPLNTPIPSNTPSPLNTPIPTPSQSPAPTTTPTTTPAPVSNAERIDKIKVNIIGMNAQIDVVLGEIKKNETLLKSIQSDVNQAAKIQSTKTEITRLKAIYADFLKQLDKLNKSLNEIK</sequence>
<dbReference type="EMBL" id="CP034235">
    <property type="protein sequence ID" value="QGQ97818.1"/>
    <property type="molecule type" value="Genomic_DNA"/>
</dbReference>
<keyword evidence="3" id="KW-1185">Reference proteome</keyword>
<name>A0A6B8RRB7_9BACL</name>
<evidence type="ECO:0000313" key="2">
    <source>
        <dbReference type="EMBL" id="QGQ97818.1"/>
    </source>
</evidence>
<evidence type="ECO:0000256" key="1">
    <source>
        <dbReference type="SAM" id="MobiDB-lite"/>
    </source>
</evidence>
<dbReference type="OrthoDB" id="2625533at2"/>
<gene>
    <name evidence="2" type="ORF">EHS13_24475</name>
</gene>
<dbReference type="Proteomes" id="UP000426246">
    <property type="component" value="Chromosome"/>
</dbReference>
<dbReference type="RefSeq" id="WP_155702919.1">
    <property type="nucleotide sequence ID" value="NZ_CP034235.1"/>
</dbReference>
<feature type="region of interest" description="Disordered" evidence="1">
    <location>
        <begin position="101"/>
        <end position="148"/>
    </location>
</feature>
<dbReference type="KEGG" id="ppsc:EHS13_24475"/>
<dbReference type="AlphaFoldDB" id="A0A6B8RRB7"/>
<reference evidence="3" key="1">
    <citation type="submission" date="2018-11" db="EMBL/GenBank/DDBJ databases">
        <title>Complete genome sequence of Paenibacillus sp. ML311-T8.</title>
        <authorList>
            <person name="Nam Y.-D."/>
            <person name="Kang J."/>
            <person name="Chung W.-H."/>
            <person name="Park Y.S."/>
        </authorList>
    </citation>
    <scope>NUCLEOTIDE SEQUENCE [LARGE SCALE GENOMIC DNA]</scope>
    <source>
        <strain evidence="3">ML311-T8</strain>
    </source>
</reference>
<evidence type="ECO:0008006" key="4">
    <source>
        <dbReference type="Google" id="ProtNLM"/>
    </source>
</evidence>
<feature type="compositionally biased region" description="Pro residues" evidence="1">
    <location>
        <begin position="104"/>
        <end position="132"/>
    </location>
</feature>
<protein>
    <recommendedName>
        <fullName evidence="4">Copper amine oxidase-like N-terminal domain-containing protein</fullName>
    </recommendedName>
</protein>
<feature type="compositionally biased region" description="Low complexity" evidence="1">
    <location>
        <begin position="133"/>
        <end position="145"/>
    </location>
</feature>
<organism evidence="2 3">
    <name type="scientific">Paenibacillus psychroresistens</name>
    <dbReference type="NCBI Taxonomy" id="1778678"/>
    <lineage>
        <taxon>Bacteria</taxon>
        <taxon>Bacillati</taxon>
        <taxon>Bacillota</taxon>
        <taxon>Bacilli</taxon>
        <taxon>Bacillales</taxon>
        <taxon>Paenibacillaceae</taxon>
        <taxon>Paenibacillus</taxon>
    </lineage>
</organism>
<evidence type="ECO:0000313" key="3">
    <source>
        <dbReference type="Proteomes" id="UP000426246"/>
    </source>
</evidence>
<accession>A0A6B8RRB7</accession>